<organism evidence="2 3">
    <name type="scientific">Massilia pinisoli</name>
    <dbReference type="NCBI Taxonomy" id="1772194"/>
    <lineage>
        <taxon>Bacteria</taxon>
        <taxon>Pseudomonadati</taxon>
        <taxon>Pseudomonadota</taxon>
        <taxon>Betaproteobacteria</taxon>
        <taxon>Burkholderiales</taxon>
        <taxon>Oxalobacteraceae</taxon>
        <taxon>Telluria group</taxon>
        <taxon>Massilia</taxon>
    </lineage>
</organism>
<reference evidence="2 3" key="1">
    <citation type="submission" date="2022-08" db="EMBL/GenBank/DDBJ databases">
        <title>Reclassification of Massilia species as members of the genera Telluria, Duganella, Pseudoduganella, Mokoshia gen. nov. and Zemynaea gen. nov. using orthogonal and non-orthogonal genome-based approaches.</title>
        <authorList>
            <person name="Bowman J.P."/>
        </authorList>
    </citation>
    <scope>NUCLEOTIDE SEQUENCE [LARGE SCALE GENOMIC DNA]</scope>
    <source>
        <strain evidence="2 3">JCM 31316</strain>
    </source>
</reference>
<dbReference type="Pfam" id="PF25851">
    <property type="entry name" value="YafT"/>
    <property type="match status" value="1"/>
</dbReference>
<evidence type="ECO:0008006" key="4">
    <source>
        <dbReference type="Google" id="ProtNLM"/>
    </source>
</evidence>
<keyword evidence="1" id="KW-0732">Signal</keyword>
<evidence type="ECO:0000313" key="2">
    <source>
        <dbReference type="EMBL" id="MCS0584308.1"/>
    </source>
</evidence>
<keyword evidence="3" id="KW-1185">Reference proteome</keyword>
<gene>
    <name evidence="2" type="ORF">NX784_22210</name>
</gene>
<dbReference type="Proteomes" id="UP001204151">
    <property type="component" value="Unassembled WGS sequence"/>
</dbReference>
<dbReference type="RefSeq" id="WP_258818870.1">
    <property type="nucleotide sequence ID" value="NZ_JANUGW010000020.1"/>
</dbReference>
<dbReference type="EMBL" id="JANUGW010000020">
    <property type="protein sequence ID" value="MCS0584308.1"/>
    <property type="molecule type" value="Genomic_DNA"/>
</dbReference>
<comment type="caution">
    <text evidence="2">The sequence shown here is derived from an EMBL/GenBank/DDBJ whole genome shotgun (WGS) entry which is preliminary data.</text>
</comment>
<accession>A0ABT1ZWJ8</accession>
<proteinExistence type="predicted"/>
<sequence length="241" mass="26212">MRLKLVTCFALIATLLGGCATRSISDSGYAKESYYGAKTSTNPLYKGELSEFEVLGIDAQAKVTTEEIAKAFEQKQVLKLSKGSSIMLVQSGALIPDEPMVKALEKYYNVSVFSGVPTSGGTANYSMPLRLAAAKGGFEKIVVCWGLLETAQKGLGSKAVSWVPFVGGNIRDESQEMRVRLKVAVVDVKTGQWDMFSPEPFQDTATSARYSRESSDQAQVAVLKMKSYEAAAEDLVKRYSR</sequence>
<protein>
    <recommendedName>
        <fullName evidence="4">Aminopeptidase</fullName>
    </recommendedName>
</protein>
<dbReference type="PROSITE" id="PS51257">
    <property type="entry name" value="PROKAR_LIPOPROTEIN"/>
    <property type="match status" value="1"/>
</dbReference>
<evidence type="ECO:0000256" key="1">
    <source>
        <dbReference type="SAM" id="SignalP"/>
    </source>
</evidence>
<dbReference type="InterPro" id="IPR058961">
    <property type="entry name" value="YafT"/>
</dbReference>
<feature type="signal peptide" evidence="1">
    <location>
        <begin position="1"/>
        <end position="20"/>
    </location>
</feature>
<feature type="chain" id="PRO_5045602693" description="Aminopeptidase" evidence="1">
    <location>
        <begin position="21"/>
        <end position="241"/>
    </location>
</feature>
<evidence type="ECO:0000313" key="3">
    <source>
        <dbReference type="Proteomes" id="UP001204151"/>
    </source>
</evidence>
<name>A0ABT1ZWJ8_9BURK</name>